<dbReference type="Pfam" id="PF03929">
    <property type="entry name" value="PepSY_TM"/>
    <property type="match status" value="1"/>
</dbReference>
<feature type="transmembrane region" description="Helical" evidence="1">
    <location>
        <begin position="138"/>
        <end position="161"/>
    </location>
</feature>
<dbReference type="Proteomes" id="UP000500938">
    <property type="component" value="Chromosome"/>
</dbReference>
<proteinExistence type="predicted"/>
<evidence type="ECO:0000313" key="3">
    <source>
        <dbReference type="Proteomes" id="UP000500938"/>
    </source>
</evidence>
<protein>
    <submittedName>
        <fullName evidence="2">PepSY domain-containing protein</fullName>
    </submittedName>
</protein>
<dbReference type="AlphaFoldDB" id="A0A6M4IQI7"/>
<keyword evidence="1" id="KW-0812">Transmembrane</keyword>
<reference evidence="2 3" key="1">
    <citation type="submission" date="2020-05" db="EMBL/GenBank/DDBJ databases">
        <title>Complete genome sequence of Gemmatimonas greenlandica TET16.</title>
        <authorList>
            <person name="Zeng Y."/>
        </authorList>
    </citation>
    <scope>NUCLEOTIDE SEQUENCE [LARGE SCALE GENOMIC DNA]</scope>
    <source>
        <strain evidence="2 3">TET16</strain>
    </source>
</reference>
<keyword evidence="3" id="KW-1185">Reference proteome</keyword>
<keyword evidence="1" id="KW-0472">Membrane</keyword>
<sequence>MTTFNPRIWNRKLHRWGSIGVALPFVIVLCSGLLLQLKKQLAWVQPPEEKTSVRVPTVTMEQILATAQSVPEAKVSSWADIDRLDVRPGKGIVKVATITNWEIQMELATGALLQSAYRRSDLIETIHDGSFFHPLMKLWVFFPAAVIVLGLWITGMYLFILPFRARANKRRVVPSSVGPSAE</sequence>
<accession>A0A6M4IQI7</accession>
<gene>
    <name evidence="2" type="ORF">HKW67_02785</name>
</gene>
<name>A0A6M4IQI7_9BACT</name>
<feature type="transmembrane region" description="Helical" evidence="1">
    <location>
        <begin position="16"/>
        <end position="37"/>
    </location>
</feature>
<dbReference type="KEGG" id="ggr:HKW67_02785"/>
<keyword evidence="1" id="KW-1133">Transmembrane helix</keyword>
<organism evidence="2 3">
    <name type="scientific">Gemmatimonas groenlandica</name>
    <dbReference type="NCBI Taxonomy" id="2732249"/>
    <lineage>
        <taxon>Bacteria</taxon>
        <taxon>Pseudomonadati</taxon>
        <taxon>Gemmatimonadota</taxon>
        <taxon>Gemmatimonadia</taxon>
        <taxon>Gemmatimonadales</taxon>
        <taxon>Gemmatimonadaceae</taxon>
        <taxon>Gemmatimonas</taxon>
    </lineage>
</organism>
<dbReference type="InterPro" id="IPR005625">
    <property type="entry name" value="PepSY-ass_TM"/>
</dbReference>
<evidence type="ECO:0000256" key="1">
    <source>
        <dbReference type="SAM" id="Phobius"/>
    </source>
</evidence>
<evidence type="ECO:0000313" key="2">
    <source>
        <dbReference type="EMBL" id="QJR34521.1"/>
    </source>
</evidence>
<dbReference type="EMBL" id="CP053085">
    <property type="protein sequence ID" value="QJR34521.1"/>
    <property type="molecule type" value="Genomic_DNA"/>
</dbReference>
<dbReference type="RefSeq" id="WP_171223947.1">
    <property type="nucleotide sequence ID" value="NZ_CP053085.1"/>
</dbReference>